<dbReference type="GO" id="GO:0046943">
    <property type="term" value="F:carboxylic acid transmembrane transporter activity"/>
    <property type="evidence" value="ECO:0007669"/>
    <property type="project" value="TreeGrafter"/>
</dbReference>
<sequence length="452" mass="47817">MNHDPTSDASGLYSTALAPPPADAFRRGRWLALLAASLGWMFDGFEMGLHPLVAYPALRELLSPGVAATLGPGADSAAAATALATAVGQWNAILNALFLFGAASGGFLFGWLGDRIGRTRALTLTILTYTLLTGLGGFSTSVWHLAASRFLAAVGMGGEWSLGVALVMEIWPASARPLLAGVIGAMGNLGYLLIALTSLGVNVLSGQATTSWRPLMFIGVVPAFLVFMIRLWVPESARWEAAVADAEPVRPWEPLAPATRWRCVIATLLTGVALLGTWGAVQWIPLWAVTLAGPERAGAKEYSQIVAAIGACIGALAAALFSRRHGRRPTYFLLCLLSLASTGWLFRTPQTFGPGFLAGVFAVGLTTAAFYGWAPLYLPELFPTRIRATAQGIAYNFGRIFAGIGTLALTGAMLDRFRSDLPASLAVTSLIYVVGLVLIWFAPETKGRPLPD</sequence>
<feature type="transmembrane region" description="Helical" evidence="5">
    <location>
        <begin position="150"/>
        <end position="171"/>
    </location>
</feature>
<dbReference type="InterPro" id="IPR036259">
    <property type="entry name" value="MFS_trans_sf"/>
</dbReference>
<comment type="subcellular location">
    <subcellularLocation>
        <location evidence="1">Membrane</location>
        <topology evidence="1">Multi-pass membrane protein</topology>
    </subcellularLocation>
</comment>
<keyword evidence="2 5" id="KW-0812">Transmembrane</keyword>
<dbReference type="Gene3D" id="1.20.1250.20">
    <property type="entry name" value="MFS general substrate transporter like domains"/>
    <property type="match status" value="2"/>
</dbReference>
<dbReference type="KEGG" id="pbor:BSF38_01111"/>
<dbReference type="InterPro" id="IPR005828">
    <property type="entry name" value="MFS_sugar_transport-like"/>
</dbReference>
<dbReference type="EMBL" id="CP019082">
    <property type="protein sequence ID" value="APW59682.1"/>
    <property type="molecule type" value="Genomic_DNA"/>
</dbReference>
<name>A0A1U7CL70_9BACT</name>
<dbReference type="InterPro" id="IPR011701">
    <property type="entry name" value="MFS"/>
</dbReference>
<dbReference type="AlphaFoldDB" id="A0A1U7CL70"/>
<evidence type="ECO:0000256" key="4">
    <source>
        <dbReference type="ARBA" id="ARBA00023136"/>
    </source>
</evidence>
<feature type="transmembrane region" description="Helical" evidence="5">
    <location>
        <begin position="393"/>
        <end position="413"/>
    </location>
</feature>
<organism evidence="7 8">
    <name type="scientific">Paludisphaera borealis</name>
    <dbReference type="NCBI Taxonomy" id="1387353"/>
    <lineage>
        <taxon>Bacteria</taxon>
        <taxon>Pseudomonadati</taxon>
        <taxon>Planctomycetota</taxon>
        <taxon>Planctomycetia</taxon>
        <taxon>Isosphaerales</taxon>
        <taxon>Isosphaeraceae</taxon>
        <taxon>Paludisphaera</taxon>
    </lineage>
</organism>
<feature type="transmembrane region" description="Helical" evidence="5">
    <location>
        <begin position="263"/>
        <end position="284"/>
    </location>
</feature>
<feature type="transmembrane region" description="Helical" evidence="5">
    <location>
        <begin position="352"/>
        <end position="373"/>
    </location>
</feature>
<feature type="domain" description="Major facilitator superfamily (MFS) profile" evidence="6">
    <location>
        <begin position="32"/>
        <end position="446"/>
    </location>
</feature>
<feature type="transmembrane region" description="Helical" evidence="5">
    <location>
        <begin position="425"/>
        <end position="442"/>
    </location>
</feature>
<gene>
    <name evidence="7" type="primary">naiP</name>
    <name evidence="7" type="ORF">BSF38_01111</name>
</gene>
<dbReference type="Proteomes" id="UP000186309">
    <property type="component" value="Chromosome"/>
</dbReference>
<keyword evidence="4 5" id="KW-0472">Membrane</keyword>
<dbReference type="RefSeq" id="WP_083712716.1">
    <property type="nucleotide sequence ID" value="NZ_CP019082.1"/>
</dbReference>
<feature type="transmembrane region" description="Helical" evidence="5">
    <location>
        <begin position="124"/>
        <end position="144"/>
    </location>
</feature>
<dbReference type="PROSITE" id="PS50850">
    <property type="entry name" value="MFS"/>
    <property type="match status" value="1"/>
</dbReference>
<dbReference type="PANTHER" id="PTHR23508:SF10">
    <property type="entry name" value="CARBOXYLIC ACID TRANSPORTER PROTEIN HOMOLOG"/>
    <property type="match status" value="1"/>
</dbReference>
<dbReference type="SUPFAM" id="SSF103473">
    <property type="entry name" value="MFS general substrate transporter"/>
    <property type="match status" value="1"/>
</dbReference>
<reference evidence="8" key="1">
    <citation type="submission" date="2016-12" db="EMBL/GenBank/DDBJ databases">
        <title>Comparative genomics of four Isosphaeraceae planctomycetes: a common pool of plasmids and glycoside hydrolase genes.</title>
        <authorList>
            <person name="Ivanova A."/>
        </authorList>
    </citation>
    <scope>NUCLEOTIDE SEQUENCE [LARGE SCALE GENOMIC DNA]</scope>
    <source>
        <strain evidence="8">PX4</strain>
    </source>
</reference>
<dbReference type="Pfam" id="PF07690">
    <property type="entry name" value="MFS_1"/>
    <property type="match status" value="1"/>
</dbReference>
<dbReference type="OrthoDB" id="9787026at2"/>
<dbReference type="GO" id="GO:0005886">
    <property type="term" value="C:plasma membrane"/>
    <property type="evidence" value="ECO:0007669"/>
    <property type="project" value="TreeGrafter"/>
</dbReference>
<evidence type="ECO:0000313" key="7">
    <source>
        <dbReference type="EMBL" id="APW59682.1"/>
    </source>
</evidence>
<evidence type="ECO:0000259" key="6">
    <source>
        <dbReference type="PROSITE" id="PS50850"/>
    </source>
</evidence>
<evidence type="ECO:0000256" key="5">
    <source>
        <dbReference type="SAM" id="Phobius"/>
    </source>
</evidence>
<evidence type="ECO:0000256" key="3">
    <source>
        <dbReference type="ARBA" id="ARBA00022989"/>
    </source>
</evidence>
<dbReference type="PANTHER" id="PTHR23508">
    <property type="entry name" value="CARBOXYLIC ACID TRANSPORTER PROTEIN HOMOLOG"/>
    <property type="match status" value="1"/>
</dbReference>
<protein>
    <submittedName>
        <fullName evidence="7">Niacin/nicotinamide transporter NaiP</fullName>
    </submittedName>
</protein>
<dbReference type="InterPro" id="IPR020846">
    <property type="entry name" value="MFS_dom"/>
</dbReference>
<evidence type="ECO:0000313" key="8">
    <source>
        <dbReference type="Proteomes" id="UP000186309"/>
    </source>
</evidence>
<accession>A0A1U7CL70</accession>
<dbReference type="Pfam" id="PF00083">
    <property type="entry name" value="Sugar_tr"/>
    <property type="match status" value="1"/>
</dbReference>
<evidence type="ECO:0000256" key="1">
    <source>
        <dbReference type="ARBA" id="ARBA00004141"/>
    </source>
</evidence>
<feature type="transmembrane region" description="Helical" evidence="5">
    <location>
        <begin position="304"/>
        <end position="322"/>
    </location>
</feature>
<keyword evidence="8" id="KW-1185">Reference proteome</keyword>
<feature type="transmembrane region" description="Helical" evidence="5">
    <location>
        <begin position="92"/>
        <end position="112"/>
    </location>
</feature>
<feature type="transmembrane region" description="Helical" evidence="5">
    <location>
        <begin position="178"/>
        <end position="203"/>
    </location>
</feature>
<proteinExistence type="predicted"/>
<keyword evidence="3 5" id="KW-1133">Transmembrane helix</keyword>
<feature type="transmembrane region" description="Helical" evidence="5">
    <location>
        <begin position="215"/>
        <end position="233"/>
    </location>
</feature>
<evidence type="ECO:0000256" key="2">
    <source>
        <dbReference type="ARBA" id="ARBA00022692"/>
    </source>
</evidence>
<dbReference type="STRING" id="1387353.BSF38_01111"/>